<sequence length="200" mass="22872">MTITDPLNRVTQATYDAHGNRLSLTNASGETVRWTYDALGRQIAFDYDAAGRLTAVTDARGNTTQYEYDEHGRRTTEIAPDGRRREYAYEDGNRLTKETRADGRVFQSSYETRDLLQSVSVLRRRRSTLKSLHDSGDNYLDTHRPRPARRRALGTDAAYRRCCHDLRAGLRAPRVCHPLADRGVSPHAQKRLQDRRAPTR</sequence>
<feature type="compositionally biased region" description="Basic and acidic residues" evidence="1">
    <location>
        <begin position="191"/>
        <end position="200"/>
    </location>
</feature>
<evidence type="ECO:0008006" key="4">
    <source>
        <dbReference type="Google" id="ProtNLM"/>
    </source>
</evidence>
<dbReference type="Proteomes" id="UP001254608">
    <property type="component" value="Unassembled WGS sequence"/>
</dbReference>
<proteinExistence type="predicted"/>
<gene>
    <name evidence="2" type="ORF">RM530_16545</name>
</gene>
<protein>
    <recommendedName>
        <fullName evidence="4">RHS repeat protein</fullName>
    </recommendedName>
</protein>
<dbReference type="PANTHER" id="PTHR32305">
    <property type="match status" value="1"/>
</dbReference>
<organism evidence="2 3">
    <name type="scientific">Banduia mediterranea</name>
    <dbReference type="NCBI Taxonomy" id="3075609"/>
    <lineage>
        <taxon>Bacteria</taxon>
        <taxon>Pseudomonadati</taxon>
        <taxon>Pseudomonadota</taxon>
        <taxon>Gammaproteobacteria</taxon>
        <taxon>Nevskiales</taxon>
        <taxon>Algiphilaceae</taxon>
        <taxon>Banduia</taxon>
    </lineage>
</organism>
<keyword evidence="3" id="KW-1185">Reference proteome</keyword>
<name>A0ABU2WNY3_9GAMM</name>
<reference evidence="2 3" key="1">
    <citation type="submission" date="2023-09" db="EMBL/GenBank/DDBJ databases">
        <authorList>
            <person name="Rey-Velasco X."/>
        </authorList>
    </citation>
    <scope>NUCLEOTIDE SEQUENCE [LARGE SCALE GENOMIC DNA]</scope>
    <source>
        <strain evidence="2 3">W345</strain>
    </source>
</reference>
<dbReference type="NCBIfam" id="TIGR01643">
    <property type="entry name" value="YD_repeat_2x"/>
    <property type="match status" value="2"/>
</dbReference>
<dbReference type="InterPro" id="IPR031325">
    <property type="entry name" value="RHS_repeat"/>
</dbReference>
<dbReference type="InterPro" id="IPR050708">
    <property type="entry name" value="T6SS_VgrG/RHS"/>
</dbReference>
<dbReference type="EMBL" id="JAVRIC010000030">
    <property type="protein sequence ID" value="MDT0498954.1"/>
    <property type="molecule type" value="Genomic_DNA"/>
</dbReference>
<evidence type="ECO:0000313" key="2">
    <source>
        <dbReference type="EMBL" id="MDT0498954.1"/>
    </source>
</evidence>
<comment type="caution">
    <text evidence="2">The sequence shown here is derived from an EMBL/GenBank/DDBJ whole genome shotgun (WGS) entry which is preliminary data.</text>
</comment>
<dbReference type="PANTHER" id="PTHR32305:SF15">
    <property type="entry name" value="PROTEIN RHSA-RELATED"/>
    <property type="match status" value="1"/>
</dbReference>
<evidence type="ECO:0000313" key="3">
    <source>
        <dbReference type="Proteomes" id="UP001254608"/>
    </source>
</evidence>
<dbReference type="Pfam" id="PF05593">
    <property type="entry name" value="RHS_repeat"/>
    <property type="match status" value="2"/>
</dbReference>
<dbReference type="Gene3D" id="2.180.10.10">
    <property type="entry name" value="RHS repeat-associated core"/>
    <property type="match status" value="1"/>
</dbReference>
<dbReference type="RefSeq" id="WP_311366366.1">
    <property type="nucleotide sequence ID" value="NZ_JAVRIC010000030.1"/>
</dbReference>
<feature type="region of interest" description="Disordered" evidence="1">
    <location>
        <begin position="178"/>
        <end position="200"/>
    </location>
</feature>
<evidence type="ECO:0000256" key="1">
    <source>
        <dbReference type="SAM" id="MobiDB-lite"/>
    </source>
</evidence>
<accession>A0ABU2WNY3</accession>
<dbReference type="InterPro" id="IPR006530">
    <property type="entry name" value="YD"/>
</dbReference>